<organism evidence="2 3">
    <name type="scientific">Schizophyllum amplum</name>
    <dbReference type="NCBI Taxonomy" id="97359"/>
    <lineage>
        <taxon>Eukaryota</taxon>
        <taxon>Fungi</taxon>
        <taxon>Dikarya</taxon>
        <taxon>Basidiomycota</taxon>
        <taxon>Agaricomycotina</taxon>
        <taxon>Agaricomycetes</taxon>
        <taxon>Agaricomycetidae</taxon>
        <taxon>Agaricales</taxon>
        <taxon>Schizophyllaceae</taxon>
        <taxon>Schizophyllum</taxon>
    </lineage>
</organism>
<evidence type="ECO:0000313" key="2">
    <source>
        <dbReference type="EMBL" id="TRM69352.1"/>
    </source>
</evidence>
<dbReference type="InterPro" id="IPR002629">
    <property type="entry name" value="Met_Synth_C/arc"/>
</dbReference>
<dbReference type="NCBIfam" id="NF005085">
    <property type="entry name" value="PRK06520.1"/>
    <property type="match status" value="1"/>
</dbReference>
<dbReference type="GO" id="GO:0003871">
    <property type="term" value="F:5-methyltetrahydropteroyltriglutamate-homocysteine S-methyltransferase activity"/>
    <property type="evidence" value="ECO:0007669"/>
    <property type="project" value="InterPro"/>
</dbReference>
<feature type="domain" description="Cobalamin-independent methionine synthase MetE C-terminal/archaeal" evidence="1">
    <location>
        <begin position="48"/>
        <end position="377"/>
    </location>
</feature>
<keyword evidence="3" id="KW-1185">Reference proteome</keyword>
<dbReference type="InterPro" id="IPR038071">
    <property type="entry name" value="UROD/MetE-like_sf"/>
</dbReference>
<accession>A0A550CX32</accession>
<dbReference type="PANTHER" id="PTHR43844:SF1">
    <property type="entry name" value="METHIONINE SYNTHASE"/>
    <property type="match status" value="1"/>
</dbReference>
<dbReference type="STRING" id="97359.A0A550CX32"/>
<evidence type="ECO:0000313" key="3">
    <source>
        <dbReference type="Proteomes" id="UP000320762"/>
    </source>
</evidence>
<dbReference type="GO" id="GO:0008270">
    <property type="term" value="F:zinc ion binding"/>
    <property type="evidence" value="ECO:0007669"/>
    <property type="project" value="InterPro"/>
</dbReference>
<dbReference type="AlphaFoldDB" id="A0A550CX32"/>
<dbReference type="CDD" id="cd03311">
    <property type="entry name" value="CIMS_C_terminal_like"/>
    <property type="match status" value="1"/>
</dbReference>
<evidence type="ECO:0000259" key="1">
    <source>
        <dbReference type="Pfam" id="PF01717"/>
    </source>
</evidence>
<sequence>MVCRVGPDAAPGVLASTASATQSSSAFTCMTTSPKHKLSPPFRGDHNGSFLRPKELLEARKQAYEGKLYPEELQKLEDEHIAKLVKKEQEVGIRAITDGEFRRQYFHLDFLKQLDGVTVTGAIKSIEGKGGMMPPQLSVTGKLGLSKPIEVPDYNYVRSLIDPAKGHIGKINIPSPTMAHFRGGRAAINIDAYPDMDVFFEDLAKVFREEIDALYAAGCRYIQLDDTNLAYLCDPEMRKSAADRHGDINALPRQYAKLINACIDGRPDDLCIAIHLCRGNYRSTFFASGGYEPVAEVLFRELNVDCYFLEWENERSGDFKPLRYLPSGKVVVLGLVSSKESTMEKKEDIIARIHEAAKYAPLEQLALSPQCGFSSTEEGNNISEETQWEKMKLVLEIAKEVWSDA</sequence>
<dbReference type="EMBL" id="VDMD01000001">
    <property type="protein sequence ID" value="TRM69352.1"/>
    <property type="molecule type" value="Genomic_DNA"/>
</dbReference>
<dbReference type="Gene3D" id="3.20.20.210">
    <property type="match status" value="1"/>
</dbReference>
<gene>
    <name evidence="2" type="ORF">BD626DRAFT_473756</name>
</gene>
<dbReference type="Proteomes" id="UP000320762">
    <property type="component" value="Unassembled WGS sequence"/>
</dbReference>
<dbReference type="OrthoDB" id="7772923at2759"/>
<reference evidence="2 3" key="1">
    <citation type="journal article" date="2019" name="New Phytol.">
        <title>Comparative genomics reveals unique wood-decay strategies and fruiting body development in the Schizophyllaceae.</title>
        <authorList>
            <person name="Almasi E."/>
            <person name="Sahu N."/>
            <person name="Krizsan K."/>
            <person name="Balint B."/>
            <person name="Kovacs G.M."/>
            <person name="Kiss B."/>
            <person name="Cseklye J."/>
            <person name="Drula E."/>
            <person name="Henrissat B."/>
            <person name="Nagy I."/>
            <person name="Chovatia M."/>
            <person name="Adam C."/>
            <person name="LaButti K."/>
            <person name="Lipzen A."/>
            <person name="Riley R."/>
            <person name="Grigoriev I.V."/>
            <person name="Nagy L.G."/>
        </authorList>
    </citation>
    <scope>NUCLEOTIDE SEQUENCE [LARGE SCALE GENOMIC DNA]</scope>
    <source>
        <strain evidence="2 3">NL-1724</strain>
    </source>
</reference>
<dbReference type="Pfam" id="PF01717">
    <property type="entry name" value="Meth_synt_2"/>
    <property type="match status" value="1"/>
</dbReference>
<dbReference type="SUPFAM" id="SSF51726">
    <property type="entry name" value="UROD/MetE-like"/>
    <property type="match status" value="1"/>
</dbReference>
<proteinExistence type="predicted"/>
<name>A0A550CX32_9AGAR</name>
<dbReference type="PANTHER" id="PTHR43844">
    <property type="entry name" value="METHIONINE SYNTHASE"/>
    <property type="match status" value="1"/>
</dbReference>
<dbReference type="GO" id="GO:0009086">
    <property type="term" value="P:methionine biosynthetic process"/>
    <property type="evidence" value="ECO:0007669"/>
    <property type="project" value="InterPro"/>
</dbReference>
<protein>
    <recommendedName>
        <fullName evidence="1">Cobalamin-independent methionine synthase MetE C-terminal/archaeal domain-containing protein</fullName>
    </recommendedName>
</protein>
<comment type="caution">
    <text evidence="2">The sequence shown here is derived from an EMBL/GenBank/DDBJ whole genome shotgun (WGS) entry which is preliminary data.</text>
</comment>